<dbReference type="Proteomes" id="UP000177506">
    <property type="component" value="Unassembled WGS sequence"/>
</dbReference>
<gene>
    <name evidence="2" type="ORF">BEN49_17920</name>
</gene>
<protein>
    <submittedName>
        <fullName evidence="2">Phytanoyl-CoA dioxygenase</fullName>
    </submittedName>
</protein>
<comment type="cofactor">
    <cofactor evidence="1">
        <name>Fe(2+)</name>
        <dbReference type="ChEBI" id="CHEBI:29033"/>
    </cofactor>
</comment>
<dbReference type="GO" id="GO:0016706">
    <property type="term" value="F:2-oxoglutarate-dependent dioxygenase activity"/>
    <property type="evidence" value="ECO:0007669"/>
    <property type="project" value="UniProtKB-ARBA"/>
</dbReference>
<keyword evidence="2" id="KW-0223">Dioxygenase</keyword>
<dbReference type="RefSeq" id="WP_070740129.1">
    <property type="nucleotide sequence ID" value="NZ_MDZA01000024.1"/>
</dbReference>
<dbReference type="SUPFAM" id="SSF51197">
    <property type="entry name" value="Clavaminate synthase-like"/>
    <property type="match status" value="1"/>
</dbReference>
<dbReference type="InterPro" id="IPR008775">
    <property type="entry name" value="Phytyl_CoA_dOase-like"/>
</dbReference>
<evidence type="ECO:0000313" key="2">
    <source>
        <dbReference type="EMBL" id="OGX91893.1"/>
    </source>
</evidence>
<evidence type="ECO:0000313" key="3">
    <source>
        <dbReference type="Proteomes" id="UP000177506"/>
    </source>
</evidence>
<proteinExistence type="predicted"/>
<organism evidence="2 3">
    <name type="scientific">Hymenobacter coccineus</name>
    <dbReference type="NCBI Taxonomy" id="1908235"/>
    <lineage>
        <taxon>Bacteria</taxon>
        <taxon>Pseudomonadati</taxon>
        <taxon>Bacteroidota</taxon>
        <taxon>Cytophagia</taxon>
        <taxon>Cytophagales</taxon>
        <taxon>Hymenobacteraceae</taxon>
        <taxon>Hymenobacter</taxon>
    </lineage>
</organism>
<dbReference type="AlphaFoldDB" id="A0A1G1TLZ4"/>
<comment type="caution">
    <text evidence="2">The sequence shown here is derived from an EMBL/GenBank/DDBJ whole genome shotgun (WGS) entry which is preliminary data.</text>
</comment>
<evidence type="ECO:0000256" key="1">
    <source>
        <dbReference type="ARBA" id="ARBA00001954"/>
    </source>
</evidence>
<dbReference type="PANTHER" id="PTHR20883">
    <property type="entry name" value="PHYTANOYL-COA DIOXYGENASE DOMAIN CONTAINING 1"/>
    <property type="match status" value="1"/>
</dbReference>
<dbReference type="Gene3D" id="2.60.120.620">
    <property type="entry name" value="q2cbj1_9rhob like domain"/>
    <property type="match status" value="1"/>
</dbReference>
<dbReference type="PANTHER" id="PTHR20883:SF48">
    <property type="entry name" value="ECTOINE DIOXYGENASE"/>
    <property type="match status" value="1"/>
</dbReference>
<keyword evidence="3" id="KW-1185">Reference proteome</keyword>
<reference evidence="2 3" key="1">
    <citation type="submission" date="2016-08" db="EMBL/GenBank/DDBJ databases">
        <title>Hymenobacter coccineus sp. nov., Hymenobacter lapidarius sp. nov. and Hymenobacter glacialis sp. nov., isolated from Antarctic soil.</title>
        <authorList>
            <person name="Sedlacek I."/>
            <person name="Kralova S."/>
            <person name="Kyrova K."/>
            <person name="Maslanova I."/>
            <person name="Stankova E."/>
            <person name="Vrbovska V."/>
            <person name="Nemec M."/>
            <person name="Bartak M."/>
            <person name="Svec P."/>
            <person name="Busse H.-J."/>
            <person name="Pantucek R."/>
        </authorList>
    </citation>
    <scope>NUCLEOTIDE SEQUENCE [LARGE SCALE GENOMIC DNA]</scope>
    <source>
        <strain evidence="2 3">CCM 8649</strain>
    </source>
</reference>
<dbReference type="Pfam" id="PF05721">
    <property type="entry name" value="PhyH"/>
    <property type="match status" value="1"/>
</dbReference>
<accession>A0A1G1TLZ4</accession>
<keyword evidence="2" id="KW-0560">Oxidoreductase</keyword>
<sequence length="311" mass="34525">MLSFVRRLKLSYAVYNIFQRSRLLHNVPVYKRLGLNKRYFSPVSSRDFAHLPVPDASTGPALAQRLAACPAFGALGAAGQASLLSFDDDGFAVLPGFFSAELVDGINADLAQLIARKQIGLRYGNKFMFAFRQSARIRHAGEASGLRDLISALLGHEAQLFQSINFLRGSEQRTHSDSIHMSTYPLGGLAAAWVALEDITPGNGPLHYYPGSHALPYYLNADYQNEGTAWLIGDKNYAAYERFIEGRVAALGLQKEVFLAKKGDVFIWHANLLHGGDPHRDDAMTRRSMVFHYFSPAHVCYHEITQRPALL</sequence>
<dbReference type="OrthoDB" id="9791262at2"/>
<dbReference type="EMBL" id="MDZA01000024">
    <property type="protein sequence ID" value="OGX91893.1"/>
    <property type="molecule type" value="Genomic_DNA"/>
</dbReference>
<name>A0A1G1TLZ4_9BACT</name>
<dbReference type="GO" id="GO:0005506">
    <property type="term" value="F:iron ion binding"/>
    <property type="evidence" value="ECO:0007669"/>
    <property type="project" value="UniProtKB-ARBA"/>
</dbReference>